<reference evidence="2" key="1">
    <citation type="submission" date="2023-07" db="EMBL/GenBank/DDBJ databases">
        <title>Mucosal microbiota of week-old chicken and adult hens.</title>
        <authorList>
            <person name="Volf J."/>
            <person name="Karasova D."/>
            <person name="Crhanova M."/>
            <person name="Faldynova M."/>
            <person name="Prikrylova H."/>
            <person name="Zeman M."/>
            <person name="Babak V."/>
            <person name="Rajova J."/>
            <person name="Rychlik I."/>
        </authorList>
    </citation>
    <scope>NUCLEOTIDE SEQUENCE</scope>
    <source>
        <strain evidence="2">ET902</strain>
    </source>
</reference>
<organism evidence="2 3">
    <name type="scientific">Brachyspira innocens</name>
    <dbReference type="NCBI Taxonomy" id="13264"/>
    <lineage>
        <taxon>Bacteria</taxon>
        <taxon>Pseudomonadati</taxon>
        <taxon>Spirochaetota</taxon>
        <taxon>Spirochaetia</taxon>
        <taxon>Brachyspirales</taxon>
        <taxon>Brachyspiraceae</taxon>
        <taxon>Brachyspira</taxon>
    </lineage>
</organism>
<sequence>MKIYFTLLIITAYFSFLYPQNSFDYNLNVKFRVIEKFDKLLSSDNKEYVFYIDANYVFTEEGKAIYSNNIYNIQTTLNDLEQKLDKAQTQEEKMQLNQNIRIYKGLLAYNTPPKKFITLLINRQIYEYIAKYPSSYIDNMMQNNLQQFYDDIRNNIILNEKYTGRFTSLLFITKEKFKYYTGRT</sequence>
<evidence type="ECO:0000313" key="2">
    <source>
        <dbReference type="EMBL" id="MDO7019536.1"/>
    </source>
</evidence>
<dbReference type="Proteomes" id="UP001175147">
    <property type="component" value="Unassembled WGS sequence"/>
</dbReference>
<proteinExistence type="predicted"/>
<gene>
    <name evidence="2" type="ORF">Q5M86_01970</name>
</gene>
<evidence type="ECO:0000313" key="3">
    <source>
        <dbReference type="Proteomes" id="UP001175147"/>
    </source>
</evidence>
<protein>
    <submittedName>
        <fullName evidence="2">Uncharacterized protein</fullName>
    </submittedName>
</protein>
<name>A0ABT8YUJ9_9SPIR</name>
<dbReference type="RefSeq" id="WP_304384266.1">
    <property type="nucleotide sequence ID" value="NZ_JAUPBL010000005.1"/>
</dbReference>
<accession>A0ABT8YUJ9</accession>
<keyword evidence="1" id="KW-0175">Coiled coil</keyword>
<evidence type="ECO:0000256" key="1">
    <source>
        <dbReference type="SAM" id="Coils"/>
    </source>
</evidence>
<keyword evidence="3" id="KW-1185">Reference proteome</keyword>
<feature type="coiled-coil region" evidence="1">
    <location>
        <begin position="70"/>
        <end position="106"/>
    </location>
</feature>
<dbReference type="EMBL" id="JAUPBM010000012">
    <property type="protein sequence ID" value="MDO7019536.1"/>
    <property type="molecule type" value="Genomic_DNA"/>
</dbReference>
<comment type="caution">
    <text evidence="2">The sequence shown here is derived from an EMBL/GenBank/DDBJ whole genome shotgun (WGS) entry which is preliminary data.</text>
</comment>